<dbReference type="Pfam" id="PF11588">
    <property type="entry name" value="DUF3243"/>
    <property type="match status" value="1"/>
</dbReference>
<dbReference type="PIRSF" id="PIRSF004764">
    <property type="entry name" value="YmfJ"/>
    <property type="match status" value="1"/>
</dbReference>
<reference evidence="1" key="1">
    <citation type="submission" date="2022-02" db="EMBL/GenBank/DDBJ databases">
        <title>Fredinandcohnia quinoae sp. nov. isolated from Chenopodium quinoa seeds.</title>
        <authorList>
            <person name="Saati-Santamaria Z."/>
            <person name="Flores-Felix J.D."/>
            <person name="Igual J.M."/>
            <person name="Velazquez E."/>
            <person name="Garcia-Fraile P."/>
            <person name="Martinez-Molina E."/>
        </authorList>
    </citation>
    <scope>NUCLEOTIDE SEQUENCE</scope>
    <source>
        <strain evidence="1">SECRCQ15</strain>
    </source>
</reference>
<evidence type="ECO:0000313" key="2">
    <source>
        <dbReference type="Proteomes" id="UP001431131"/>
    </source>
</evidence>
<organism evidence="1 2">
    <name type="scientific">Fredinandcohnia quinoae</name>
    <dbReference type="NCBI Taxonomy" id="2918902"/>
    <lineage>
        <taxon>Bacteria</taxon>
        <taxon>Bacillati</taxon>
        <taxon>Bacillota</taxon>
        <taxon>Bacilli</taxon>
        <taxon>Bacillales</taxon>
        <taxon>Bacillaceae</taxon>
        <taxon>Fredinandcohnia</taxon>
    </lineage>
</organism>
<sequence>MSVLDNFEQWKDFLGDRLQQAKSEGMDQNVISDMAHQLGDYLANQVEPKNAQEKVLADLWSVASKEEQKAIADLMIKLVQE</sequence>
<gene>
    <name evidence="1" type="ORF">MJG50_00135</name>
</gene>
<evidence type="ECO:0000313" key="1">
    <source>
        <dbReference type="EMBL" id="MCH1623715.1"/>
    </source>
</evidence>
<accession>A0AAW5DSR5</accession>
<comment type="caution">
    <text evidence="1">The sequence shown here is derived from an EMBL/GenBank/DDBJ whole genome shotgun (WGS) entry which is preliminary data.</text>
</comment>
<dbReference type="InterPro" id="IPR038292">
    <property type="entry name" value="YmfJ/YflH_sf"/>
</dbReference>
<keyword evidence="2" id="KW-1185">Reference proteome</keyword>
<dbReference type="EMBL" id="JAKTTI010000001">
    <property type="protein sequence ID" value="MCH1623715.1"/>
    <property type="molecule type" value="Genomic_DNA"/>
</dbReference>
<name>A0AAW5DSR5_9BACI</name>
<dbReference type="InterPro" id="IPR024702">
    <property type="entry name" value="Uncharacterised_YmfJ"/>
</dbReference>
<proteinExistence type="predicted"/>
<protein>
    <submittedName>
        <fullName evidence="1">DUF3243 domain-containing protein</fullName>
    </submittedName>
</protein>
<dbReference type="AlphaFoldDB" id="A0AAW5DSR5"/>
<dbReference type="RefSeq" id="WP_240251643.1">
    <property type="nucleotide sequence ID" value="NZ_JAKTTI010000001.1"/>
</dbReference>
<dbReference type="InterPro" id="IPR021637">
    <property type="entry name" value="DUF3243"/>
</dbReference>
<dbReference type="Gene3D" id="1.10.760.20">
    <property type="entry name" value="Protein of unknown function DUF3243"/>
    <property type="match status" value="1"/>
</dbReference>
<dbReference type="Proteomes" id="UP001431131">
    <property type="component" value="Unassembled WGS sequence"/>
</dbReference>